<dbReference type="AlphaFoldDB" id="X1D2S1"/>
<name>X1D2S1_9ZZZZ</name>
<feature type="non-terminal residue" evidence="1">
    <location>
        <position position="1"/>
    </location>
</feature>
<dbReference type="EMBL" id="BART01039487">
    <property type="protein sequence ID" value="GAH14452.1"/>
    <property type="molecule type" value="Genomic_DNA"/>
</dbReference>
<reference evidence="1" key="1">
    <citation type="journal article" date="2014" name="Front. Microbiol.">
        <title>High frequency of phylogenetically diverse reductive dehalogenase-homologous genes in deep subseafloor sedimentary metagenomes.</title>
        <authorList>
            <person name="Kawai M."/>
            <person name="Futagami T."/>
            <person name="Toyoda A."/>
            <person name="Takaki Y."/>
            <person name="Nishi S."/>
            <person name="Hori S."/>
            <person name="Arai W."/>
            <person name="Tsubouchi T."/>
            <person name="Morono Y."/>
            <person name="Uchiyama I."/>
            <person name="Ito T."/>
            <person name="Fujiyama A."/>
            <person name="Inagaki F."/>
            <person name="Takami H."/>
        </authorList>
    </citation>
    <scope>NUCLEOTIDE SEQUENCE</scope>
    <source>
        <strain evidence="1">Expedition CK06-06</strain>
    </source>
</reference>
<accession>X1D2S1</accession>
<protein>
    <submittedName>
        <fullName evidence="1">Uncharacterized protein</fullName>
    </submittedName>
</protein>
<sequence length="34" mass="3833">ITFKNNMSQISQSFINITSGSTFNYNTCNETLTI</sequence>
<gene>
    <name evidence="1" type="ORF">S01H4_64875</name>
</gene>
<evidence type="ECO:0000313" key="1">
    <source>
        <dbReference type="EMBL" id="GAH14452.1"/>
    </source>
</evidence>
<comment type="caution">
    <text evidence="1">The sequence shown here is derived from an EMBL/GenBank/DDBJ whole genome shotgun (WGS) entry which is preliminary data.</text>
</comment>
<organism evidence="1">
    <name type="scientific">marine sediment metagenome</name>
    <dbReference type="NCBI Taxonomy" id="412755"/>
    <lineage>
        <taxon>unclassified sequences</taxon>
        <taxon>metagenomes</taxon>
        <taxon>ecological metagenomes</taxon>
    </lineage>
</organism>
<proteinExistence type="predicted"/>